<feature type="region of interest" description="Disordered" evidence="1">
    <location>
        <begin position="15"/>
        <end position="36"/>
    </location>
</feature>
<dbReference type="EMBL" id="JBGFUD010000553">
    <property type="protein sequence ID" value="MFH4974767.1"/>
    <property type="molecule type" value="Genomic_DNA"/>
</dbReference>
<feature type="compositionally biased region" description="Basic residues" evidence="1">
    <location>
        <begin position="259"/>
        <end position="271"/>
    </location>
</feature>
<sequence>MKAFALYRELNECGPNETEESISAEVEESSTTDLSYSNESIMRIPERASDIFDQLKKKVLECQANKHEEIHLEKKEARRKPHRRSKTQFQSRAKAQMMIAEKAHENCPSKLSTGKKRALNVCEEEDVAGEQNFDEASITSESINETKSSAKRRHSVKSNKKIVEEPINEVAVRGHSYQAVCLPKFSHLLGAFLNCLSSLTNENRVSIASDTTSDITGQNLTTRTSQLFGQLKANALHRMRSSMKVTGKKIVTGSNSKTKSNHSSRRRSAVHKSKESLKSSVCQR</sequence>
<accession>A0ABD6EE35</accession>
<comment type="caution">
    <text evidence="2">The sequence shown here is derived from an EMBL/GenBank/DDBJ whole genome shotgun (WGS) entry which is preliminary data.</text>
</comment>
<keyword evidence="3" id="KW-1185">Reference proteome</keyword>
<evidence type="ECO:0000313" key="2">
    <source>
        <dbReference type="EMBL" id="MFH4974767.1"/>
    </source>
</evidence>
<dbReference type="Proteomes" id="UP001608902">
    <property type="component" value="Unassembled WGS sequence"/>
</dbReference>
<feature type="region of interest" description="Disordered" evidence="1">
    <location>
        <begin position="133"/>
        <end position="157"/>
    </location>
</feature>
<proteinExistence type="predicted"/>
<dbReference type="AlphaFoldDB" id="A0ABD6EE35"/>
<name>A0ABD6EE35_9BILA</name>
<organism evidence="2 3">
    <name type="scientific">Gnathostoma spinigerum</name>
    <dbReference type="NCBI Taxonomy" id="75299"/>
    <lineage>
        <taxon>Eukaryota</taxon>
        <taxon>Metazoa</taxon>
        <taxon>Ecdysozoa</taxon>
        <taxon>Nematoda</taxon>
        <taxon>Chromadorea</taxon>
        <taxon>Rhabditida</taxon>
        <taxon>Spirurina</taxon>
        <taxon>Gnathostomatomorpha</taxon>
        <taxon>Gnathostomatoidea</taxon>
        <taxon>Gnathostomatidae</taxon>
        <taxon>Gnathostoma</taxon>
    </lineage>
</organism>
<evidence type="ECO:0000313" key="3">
    <source>
        <dbReference type="Proteomes" id="UP001608902"/>
    </source>
</evidence>
<evidence type="ECO:0000256" key="1">
    <source>
        <dbReference type="SAM" id="MobiDB-lite"/>
    </source>
</evidence>
<protein>
    <submittedName>
        <fullName evidence="2">Uncharacterized protein</fullName>
    </submittedName>
</protein>
<feature type="region of interest" description="Disordered" evidence="1">
    <location>
        <begin position="246"/>
        <end position="284"/>
    </location>
</feature>
<feature type="compositionally biased region" description="Polar residues" evidence="1">
    <location>
        <begin position="137"/>
        <end position="147"/>
    </location>
</feature>
<gene>
    <name evidence="2" type="ORF">AB6A40_001476</name>
</gene>
<reference evidence="2 3" key="1">
    <citation type="submission" date="2024-08" db="EMBL/GenBank/DDBJ databases">
        <title>Gnathostoma spinigerum genome.</title>
        <authorList>
            <person name="Gonzalez-Bertolin B."/>
            <person name="Monzon S."/>
            <person name="Zaballos A."/>
            <person name="Jimenez P."/>
            <person name="Dekumyoy P."/>
            <person name="Varona S."/>
            <person name="Cuesta I."/>
            <person name="Sumanam S."/>
            <person name="Adisakwattana P."/>
            <person name="Gasser R.B."/>
            <person name="Hernandez-Gonzalez A."/>
            <person name="Young N.D."/>
            <person name="Perteguer M.J."/>
        </authorList>
    </citation>
    <scope>NUCLEOTIDE SEQUENCE [LARGE SCALE GENOMIC DNA]</scope>
    <source>
        <strain evidence="2">AL3</strain>
        <tissue evidence="2">Liver</tissue>
    </source>
</reference>
<feature type="compositionally biased region" description="Acidic residues" evidence="1">
    <location>
        <begin position="17"/>
        <end position="30"/>
    </location>
</feature>